<proteinExistence type="predicted"/>
<dbReference type="AlphaFoldDB" id="A0A6A6Y223"/>
<evidence type="ECO:0000313" key="1">
    <source>
        <dbReference type="EMBL" id="KAF2802866.1"/>
    </source>
</evidence>
<dbReference type="SUPFAM" id="SSF56112">
    <property type="entry name" value="Protein kinase-like (PK-like)"/>
    <property type="match status" value="1"/>
</dbReference>
<reference evidence="1 3" key="1">
    <citation type="journal article" date="2020" name="Stud. Mycol.">
        <title>101 Dothideomycetes genomes: a test case for predicting lifestyles and emergence of pathogens.</title>
        <authorList>
            <person name="Haridas S."/>
            <person name="Albert R."/>
            <person name="Binder M."/>
            <person name="Bloem J."/>
            <person name="Labutti K."/>
            <person name="Salamov A."/>
            <person name="Andreopoulos B."/>
            <person name="Baker S."/>
            <person name="Barry K."/>
            <person name="Bills G."/>
            <person name="Bluhm B."/>
            <person name="Cannon C."/>
            <person name="Castanera R."/>
            <person name="Culley D."/>
            <person name="Daum C."/>
            <person name="Ezra D."/>
            <person name="Gonzalez J."/>
            <person name="Henrissat B."/>
            <person name="Kuo A."/>
            <person name="Liang C."/>
            <person name="Lipzen A."/>
            <person name="Lutzoni F."/>
            <person name="Magnuson J."/>
            <person name="Mondo S."/>
            <person name="Nolan M."/>
            <person name="Ohm R."/>
            <person name="Pangilinan J."/>
            <person name="Park H.-J."/>
            <person name="Ramirez L."/>
            <person name="Alfaro M."/>
            <person name="Sun H."/>
            <person name="Tritt A."/>
            <person name="Yoshinaga Y."/>
            <person name="Zwiers L.-H."/>
            <person name="Turgeon B."/>
            <person name="Goodwin S."/>
            <person name="Spatafora J."/>
            <person name="Crous P."/>
            <person name="Grigoriev I."/>
        </authorList>
    </citation>
    <scope>NUCLEOTIDE SEQUENCE</scope>
    <source>
        <strain evidence="1 3">CBS 304.34</strain>
    </source>
</reference>
<reference evidence="3" key="2">
    <citation type="submission" date="2020-04" db="EMBL/GenBank/DDBJ databases">
        <authorList>
            <consortium name="NCBI Genome Project"/>
        </authorList>
    </citation>
    <scope>NUCLEOTIDE SEQUENCE</scope>
    <source>
        <strain evidence="3">CBS 304.34</strain>
    </source>
</reference>
<dbReference type="GeneID" id="54463377"/>
<reference evidence="3" key="3">
    <citation type="submission" date="2025-04" db="UniProtKB">
        <authorList>
            <consortium name="RefSeq"/>
        </authorList>
    </citation>
    <scope>IDENTIFICATION</scope>
    <source>
        <strain evidence="3">CBS 304.34</strain>
    </source>
</reference>
<evidence type="ECO:0000313" key="2">
    <source>
        <dbReference type="Proteomes" id="UP000504636"/>
    </source>
</evidence>
<dbReference type="EMBL" id="MU003720">
    <property type="protein sequence ID" value="KAF2802866.1"/>
    <property type="molecule type" value="Genomic_DNA"/>
</dbReference>
<evidence type="ECO:0008006" key="4">
    <source>
        <dbReference type="Google" id="ProtNLM"/>
    </source>
</evidence>
<evidence type="ECO:0000313" key="3">
    <source>
        <dbReference type="RefSeq" id="XP_033569830.1"/>
    </source>
</evidence>
<dbReference type="Proteomes" id="UP000504636">
    <property type="component" value="Unplaced"/>
</dbReference>
<sequence length="454" mass="50807">MHASLSRKRASLSSFSHADRGKALKQVDASRIFRSNANSRYPAPNQPKKHVATPEAFPKHARLGYGLAASVNEVLYNGVECAAKQVRYMTLQSARRDAANRRKFDHKDGTLGLSSQYYVVERYAYRRLRKCDALSGYVPKYYGQDDKHQILYIERIYGRTLLEYAEICQESSCCSAIHCAGLAHNNINGRNILIRDGIKRHGPSPIDGFVVLINFNLVKFRGEPDKRWTAACNRDLDDLNSTFLAVVGRANNKAAHAMLAQHQPFDVSQEQLAKVVKDTDPDPKPNTAIFKLPRLLPVLALALARAWSKHGRSHISLEILAQFEASAHAPLDSDRRSALLIEGDRVCWSESADKIALFTNVIHRCEAELGPTDPYTLRLRGLYASQLKEHGQELELESVLSSMLQQLQGLDSADKVPKQGDHLFAETLNPQAWITWVEKRMPQASAVAESLEGQ</sequence>
<dbReference type="OrthoDB" id="2304708at2759"/>
<keyword evidence="2" id="KW-1185">Reference proteome</keyword>
<organism evidence="1">
    <name type="scientific">Mytilinidion resinicola</name>
    <dbReference type="NCBI Taxonomy" id="574789"/>
    <lineage>
        <taxon>Eukaryota</taxon>
        <taxon>Fungi</taxon>
        <taxon>Dikarya</taxon>
        <taxon>Ascomycota</taxon>
        <taxon>Pezizomycotina</taxon>
        <taxon>Dothideomycetes</taxon>
        <taxon>Pleosporomycetidae</taxon>
        <taxon>Mytilinidiales</taxon>
        <taxon>Mytilinidiaceae</taxon>
        <taxon>Mytilinidion</taxon>
    </lineage>
</organism>
<gene>
    <name evidence="1 3" type="ORF">BDZ99DRAFT_482436</name>
</gene>
<dbReference type="InterPro" id="IPR011009">
    <property type="entry name" value="Kinase-like_dom_sf"/>
</dbReference>
<protein>
    <recommendedName>
        <fullName evidence="4">Protein kinase domain-containing protein</fullName>
    </recommendedName>
</protein>
<accession>A0A6A6Y223</accession>
<dbReference type="RefSeq" id="XP_033569830.1">
    <property type="nucleotide sequence ID" value="XM_033722484.1"/>
</dbReference>
<name>A0A6A6Y223_9PEZI</name>